<dbReference type="GO" id="GO:0030686">
    <property type="term" value="C:90S preribosome"/>
    <property type="evidence" value="ECO:0007669"/>
    <property type="project" value="TreeGrafter"/>
</dbReference>
<name>A0A6A6XLV1_9PLEO</name>
<dbReference type="OrthoDB" id="3364872at2759"/>
<feature type="region of interest" description="Disordered" evidence="2">
    <location>
        <begin position="1"/>
        <end position="25"/>
    </location>
</feature>
<dbReference type="InterPro" id="IPR015158">
    <property type="entry name" value="Bud22_dom"/>
</dbReference>
<dbReference type="Pfam" id="PF09073">
    <property type="entry name" value="BUD22"/>
    <property type="match status" value="1"/>
</dbReference>
<dbReference type="AlphaFoldDB" id="A0A6A6XLV1"/>
<dbReference type="PANTHER" id="PTHR23325:SF1">
    <property type="entry name" value="SERUM RESPONSE FACTOR-BINDING PROTEIN 1"/>
    <property type="match status" value="1"/>
</dbReference>
<dbReference type="InterPro" id="IPR037393">
    <property type="entry name" value="Bud22/SRFB1"/>
</dbReference>
<feature type="domain" description="Bud22" evidence="3">
    <location>
        <begin position="36"/>
        <end position="430"/>
    </location>
</feature>
<dbReference type="GO" id="GO:0005634">
    <property type="term" value="C:nucleus"/>
    <property type="evidence" value="ECO:0007669"/>
    <property type="project" value="TreeGrafter"/>
</dbReference>
<dbReference type="Proteomes" id="UP000799757">
    <property type="component" value="Unassembled WGS sequence"/>
</dbReference>
<organism evidence="4 5">
    <name type="scientific">Melanomma pulvis-pyrius CBS 109.77</name>
    <dbReference type="NCBI Taxonomy" id="1314802"/>
    <lineage>
        <taxon>Eukaryota</taxon>
        <taxon>Fungi</taxon>
        <taxon>Dikarya</taxon>
        <taxon>Ascomycota</taxon>
        <taxon>Pezizomycotina</taxon>
        <taxon>Dothideomycetes</taxon>
        <taxon>Pleosporomycetidae</taxon>
        <taxon>Pleosporales</taxon>
        <taxon>Melanommataceae</taxon>
        <taxon>Melanomma</taxon>
    </lineage>
</organism>
<dbReference type="GO" id="GO:0030490">
    <property type="term" value="P:maturation of SSU-rRNA"/>
    <property type="evidence" value="ECO:0007669"/>
    <property type="project" value="TreeGrafter"/>
</dbReference>
<feature type="compositionally biased region" description="Acidic residues" evidence="2">
    <location>
        <begin position="234"/>
        <end position="254"/>
    </location>
</feature>
<accession>A0A6A6XLV1</accession>
<evidence type="ECO:0000256" key="2">
    <source>
        <dbReference type="SAM" id="MobiDB-lite"/>
    </source>
</evidence>
<dbReference type="PANTHER" id="PTHR23325">
    <property type="entry name" value="SERUM RESPONSE FACTOR-BINDING"/>
    <property type="match status" value="1"/>
</dbReference>
<feature type="compositionally biased region" description="Low complexity" evidence="2">
    <location>
        <begin position="302"/>
        <end position="312"/>
    </location>
</feature>
<feature type="compositionally biased region" description="Basic residues" evidence="2">
    <location>
        <begin position="324"/>
        <end position="334"/>
    </location>
</feature>
<protein>
    <submittedName>
        <fullName evidence="4">Bud-site selection protein</fullName>
    </submittedName>
</protein>
<evidence type="ECO:0000259" key="3">
    <source>
        <dbReference type="Pfam" id="PF09073"/>
    </source>
</evidence>
<reference evidence="4" key="1">
    <citation type="journal article" date="2020" name="Stud. Mycol.">
        <title>101 Dothideomycetes genomes: a test case for predicting lifestyles and emergence of pathogens.</title>
        <authorList>
            <person name="Haridas S."/>
            <person name="Albert R."/>
            <person name="Binder M."/>
            <person name="Bloem J."/>
            <person name="Labutti K."/>
            <person name="Salamov A."/>
            <person name="Andreopoulos B."/>
            <person name="Baker S."/>
            <person name="Barry K."/>
            <person name="Bills G."/>
            <person name="Bluhm B."/>
            <person name="Cannon C."/>
            <person name="Castanera R."/>
            <person name="Culley D."/>
            <person name="Daum C."/>
            <person name="Ezra D."/>
            <person name="Gonzalez J."/>
            <person name="Henrissat B."/>
            <person name="Kuo A."/>
            <person name="Liang C."/>
            <person name="Lipzen A."/>
            <person name="Lutzoni F."/>
            <person name="Magnuson J."/>
            <person name="Mondo S."/>
            <person name="Nolan M."/>
            <person name="Ohm R."/>
            <person name="Pangilinan J."/>
            <person name="Park H.-J."/>
            <person name="Ramirez L."/>
            <person name="Alfaro M."/>
            <person name="Sun H."/>
            <person name="Tritt A."/>
            <person name="Yoshinaga Y."/>
            <person name="Zwiers L.-H."/>
            <person name="Turgeon B."/>
            <person name="Goodwin S."/>
            <person name="Spatafora J."/>
            <person name="Crous P."/>
            <person name="Grigoriev I."/>
        </authorList>
    </citation>
    <scope>NUCLEOTIDE SEQUENCE</scope>
    <source>
        <strain evidence="4">CBS 109.77</strain>
    </source>
</reference>
<keyword evidence="1" id="KW-0175">Coiled coil</keyword>
<keyword evidence="5" id="KW-1185">Reference proteome</keyword>
<sequence length="430" mass="46509">MPKRKRDDALPISSSSPPGPSRTLARQKKLCTTRLETAQKDLLSALRFGAGFERQKYSRRKKTAKGNSDDKGAARVEAEYTVLKGLDFVKVAEQHLRKTIARVKSIKDAEALANFTKGGERAENDAATLNVLARLFNGAGVKKVVDRVVADLKEILGAGGVGLKAGKEVVHKKVKVVDAGEDEEEAAEEAVENESDDDEAFSAFNARIAAPSSAEEDSDDSLSEDHRPPSIDASEVDSEDASDSVPGSEDEDVASEASSSEAINSTALESADSDSEPLPLPKTRVKAPKEPISKSTFLPSLSHAAYYSGSESEASDLDIDLAPRKNRRGQKARQKIWEKKYGDKAKHKEKEDRNKGWDAKKGAVDEKGGRRAKTGRGPELSGENSLPLGGVKKEKKRDDVGVLHPSWLAAKAAKERKVDVKPQGKKIVFD</sequence>
<evidence type="ECO:0000313" key="5">
    <source>
        <dbReference type="Proteomes" id="UP000799757"/>
    </source>
</evidence>
<gene>
    <name evidence="4" type="ORF">K505DRAFT_154277</name>
</gene>
<feature type="region of interest" description="Disordered" evidence="2">
    <location>
        <begin position="179"/>
        <end position="398"/>
    </location>
</feature>
<proteinExistence type="predicted"/>
<evidence type="ECO:0000313" key="4">
    <source>
        <dbReference type="EMBL" id="KAF2796895.1"/>
    </source>
</evidence>
<evidence type="ECO:0000256" key="1">
    <source>
        <dbReference type="ARBA" id="ARBA00023054"/>
    </source>
</evidence>
<feature type="compositionally biased region" description="Acidic residues" evidence="2">
    <location>
        <begin position="179"/>
        <end position="200"/>
    </location>
</feature>
<dbReference type="EMBL" id="MU001819">
    <property type="protein sequence ID" value="KAF2796895.1"/>
    <property type="molecule type" value="Genomic_DNA"/>
</dbReference>
<feature type="compositionally biased region" description="Basic and acidic residues" evidence="2">
    <location>
        <begin position="335"/>
        <end position="369"/>
    </location>
</feature>